<dbReference type="Proteomes" id="UP001549145">
    <property type="component" value="Unassembled WGS sequence"/>
</dbReference>
<sequence length="131" mass="13712">MTQKLATADDHALGVRITALRKAKGLSQTEVGKALGVSFQQVQKYERGRNRIGAGRLHAIANFFAVPVSSLYGDADDPAGELEIFGLIALPGAADLLRAFAKIDNAKLRRNVLAIASTAARISTGPVAGNG</sequence>
<dbReference type="PROSITE" id="PS50943">
    <property type="entry name" value="HTH_CROC1"/>
    <property type="match status" value="1"/>
</dbReference>
<reference evidence="3 4" key="1">
    <citation type="submission" date="2024-06" db="EMBL/GenBank/DDBJ databases">
        <title>Genomic Encyclopedia of Type Strains, Phase IV (KMG-IV): sequencing the most valuable type-strain genomes for metagenomic binning, comparative biology and taxonomic classification.</title>
        <authorList>
            <person name="Goeker M."/>
        </authorList>
    </citation>
    <scope>NUCLEOTIDE SEQUENCE [LARGE SCALE GENOMIC DNA]</scope>
    <source>
        <strain evidence="3 4">DSM 21331</strain>
    </source>
</reference>
<dbReference type="SUPFAM" id="SSF47413">
    <property type="entry name" value="lambda repressor-like DNA-binding domains"/>
    <property type="match status" value="1"/>
</dbReference>
<dbReference type="PANTHER" id="PTHR46558:SF11">
    <property type="entry name" value="HTH-TYPE TRANSCRIPTIONAL REGULATOR XRE"/>
    <property type="match status" value="1"/>
</dbReference>
<comment type="caution">
    <text evidence="3">The sequence shown here is derived from an EMBL/GenBank/DDBJ whole genome shotgun (WGS) entry which is preliminary data.</text>
</comment>
<dbReference type="Pfam" id="PF01381">
    <property type="entry name" value="HTH_3"/>
    <property type="match status" value="1"/>
</dbReference>
<evidence type="ECO:0000313" key="3">
    <source>
        <dbReference type="EMBL" id="MET3695366.1"/>
    </source>
</evidence>
<protein>
    <submittedName>
        <fullName evidence="3">Transcriptional regulator with XRE-family HTH domain</fullName>
    </submittedName>
</protein>
<dbReference type="PANTHER" id="PTHR46558">
    <property type="entry name" value="TRACRIPTIONAL REGULATORY PROTEIN-RELATED-RELATED"/>
    <property type="match status" value="1"/>
</dbReference>
<organism evidence="3 4">
    <name type="scientific">Methylobacterium goesingense</name>
    <dbReference type="NCBI Taxonomy" id="243690"/>
    <lineage>
        <taxon>Bacteria</taxon>
        <taxon>Pseudomonadati</taxon>
        <taxon>Pseudomonadota</taxon>
        <taxon>Alphaproteobacteria</taxon>
        <taxon>Hyphomicrobiales</taxon>
        <taxon>Methylobacteriaceae</taxon>
        <taxon>Methylobacterium</taxon>
    </lineage>
</organism>
<evidence type="ECO:0000313" key="4">
    <source>
        <dbReference type="Proteomes" id="UP001549145"/>
    </source>
</evidence>
<keyword evidence="1" id="KW-0238">DNA-binding</keyword>
<gene>
    <name evidence="3" type="ORF">ABID43_004934</name>
</gene>
<accession>A0ABV2LBY6</accession>
<dbReference type="RefSeq" id="WP_238279348.1">
    <property type="nucleotide sequence ID" value="NZ_BPQL01000055.1"/>
</dbReference>
<feature type="domain" description="HTH cro/C1-type" evidence="2">
    <location>
        <begin position="17"/>
        <end position="71"/>
    </location>
</feature>
<dbReference type="EMBL" id="JBEPMM010000027">
    <property type="protein sequence ID" value="MET3695366.1"/>
    <property type="molecule type" value="Genomic_DNA"/>
</dbReference>
<evidence type="ECO:0000259" key="2">
    <source>
        <dbReference type="PROSITE" id="PS50943"/>
    </source>
</evidence>
<dbReference type="CDD" id="cd00093">
    <property type="entry name" value="HTH_XRE"/>
    <property type="match status" value="1"/>
</dbReference>
<dbReference type="Gene3D" id="1.10.260.40">
    <property type="entry name" value="lambda repressor-like DNA-binding domains"/>
    <property type="match status" value="1"/>
</dbReference>
<dbReference type="SMART" id="SM00530">
    <property type="entry name" value="HTH_XRE"/>
    <property type="match status" value="1"/>
</dbReference>
<proteinExistence type="predicted"/>
<keyword evidence="4" id="KW-1185">Reference proteome</keyword>
<dbReference type="InterPro" id="IPR001387">
    <property type="entry name" value="Cro/C1-type_HTH"/>
</dbReference>
<evidence type="ECO:0000256" key="1">
    <source>
        <dbReference type="ARBA" id="ARBA00023125"/>
    </source>
</evidence>
<name>A0ABV2LBY6_9HYPH</name>
<dbReference type="InterPro" id="IPR010982">
    <property type="entry name" value="Lambda_DNA-bd_dom_sf"/>
</dbReference>